<organism evidence="2 3">
    <name type="scientific">Peterkaempfera bronchialis</name>
    <dbReference type="NCBI Taxonomy" id="2126346"/>
    <lineage>
        <taxon>Bacteria</taxon>
        <taxon>Bacillati</taxon>
        <taxon>Actinomycetota</taxon>
        <taxon>Actinomycetes</taxon>
        <taxon>Kitasatosporales</taxon>
        <taxon>Streptomycetaceae</taxon>
        <taxon>Peterkaempfera</taxon>
    </lineage>
</organism>
<protein>
    <submittedName>
        <fullName evidence="2">Lipopolysaccharide biosynthesis protein</fullName>
    </submittedName>
</protein>
<evidence type="ECO:0000256" key="1">
    <source>
        <dbReference type="SAM" id="MobiDB-lite"/>
    </source>
</evidence>
<feature type="compositionally biased region" description="Low complexity" evidence="1">
    <location>
        <begin position="223"/>
        <end position="233"/>
    </location>
</feature>
<evidence type="ECO:0000313" key="3">
    <source>
        <dbReference type="Proteomes" id="UP000249340"/>
    </source>
</evidence>
<feature type="region of interest" description="Disordered" evidence="1">
    <location>
        <begin position="193"/>
        <end position="233"/>
    </location>
</feature>
<proteinExistence type="predicted"/>
<dbReference type="RefSeq" id="WP_111494097.1">
    <property type="nucleotide sequence ID" value="NZ_CP031264.1"/>
</dbReference>
<dbReference type="AlphaFoldDB" id="A0A345T220"/>
<name>A0A345T220_9ACTN</name>
<evidence type="ECO:0000313" key="2">
    <source>
        <dbReference type="EMBL" id="AXI80025.1"/>
    </source>
</evidence>
<dbReference type="KEGG" id="stri:C7M71_024105"/>
<keyword evidence="3" id="KW-1185">Reference proteome</keyword>
<dbReference type="EMBL" id="CP031264">
    <property type="protein sequence ID" value="AXI80025.1"/>
    <property type="molecule type" value="Genomic_DNA"/>
</dbReference>
<dbReference type="Proteomes" id="UP000249340">
    <property type="component" value="Chromosome"/>
</dbReference>
<feature type="compositionally biased region" description="Low complexity" evidence="1">
    <location>
        <begin position="193"/>
        <end position="211"/>
    </location>
</feature>
<dbReference type="OrthoDB" id="3872739at2"/>
<sequence length="233" mass="23318">MTTAPRRPRHPIHPAVRRWWPLLLGVPLGAAAGGGYAMAAGPAYTAHAYLVAVPQENADSGAAVGFAQAYGRLVTQPQVLHLAAAAAGTSAEALADRVSGTTSPDAPMIEVSGTAATPQRAAGAADAVARALVTLADASTEATRMKLVTLASAVAPDRPATPVPGLDIAVGAASGLLLGGLLMATRQGTTAQADAAAAAALPLPEQPTEPTEPTKPTKPTKPTRPTTPARSRA</sequence>
<gene>
    <name evidence="2" type="ORF">C7M71_024105</name>
</gene>
<accession>A0A345T220</accession>
<reference evidence="3" key="1">
    <citation type="submission" date="2018-07" db="EMBL/GenBank/DDBJ databases">
        <title>Streptacidiphilus bronchialis DSM 106435 chromosome.</title>
        <authorList>
            <person name="Batra D."/>
            <person name="Gulvik C.A."/>
        </authorList>
    </citation>
    <scope>NUCLEOTIDE SEQUENCE [LARGE SCALE GENOMIC DNA]</scope>
    <source>
        <strain evidence="3">DSM 106435</strain>
    </source>
</reference>